<dbReference type="Proteomes" id="UP001432000">
    <property type="component" value="Chromosome"/>
</dbReference>
<dbReference type="EMBL" id="CP147846">
    <property type="protein sequence ID" value="WXG67689.1"/>
    <property type="molecule type" value="Genomic_DNA"/>
</dbReference>
<keyword evidence="2" id="KW-1185">Reference proteome</keyword>
<evidence type="ECO:0000313" key="2">
    <source>
        <dbReference type="Proteomes" id="UP001432000"/>
    </source>
</evidence>
<protein>
    <submittedName>
        <fullName evidence="1">Uncharacterized protein</fullName>
    </submittedName>
</protein>
<organism evidence="1 2">
    <name type="scientific">Rhodococcus sovatensis</name>
    <dbReference type="NCBI Taxonomy" id="1805840"/>
    <lineage>
        <taxon>Bacteria</taxon>
        <taxon>Bacillati</taxon>
        <taxon>Actinomycetota</taxon>
        <taxon>Actinomycetes</taxon>
        <taxon>Mycobacteriales</taxon>
        <taxon>Nocardiaceae</taxon>
        <taxon>Rhodococcus</taxon>
    </lineage>
</organism>
<gene>
    <name evidence="1" type="ORF">WDS16_21055</name>
</gene>
<proteinExistence type="predicted"/>
<dbReference type="RefSeq" id="WP_338887404.1">
    <property type="nucleotide sequence ID" value="NZ_CP147846.1"/>
</dbReference>
<evidence type="ECO:0000313" key="1">
    <source>
        <dbReference type="EMBL" id="WXG67689.1"/>
    </source>
</evidence>
<accession>A0ABZ2PF14</accession>
<sequence length="142" mass="15602">MARSAERTLIDLVATFLKKLTDSDIKALLDGRARLAVDYTVPSKEGTDLGNADTDVAIRLAKIASTLQSALSRDEASDILSSSNLRAADLRKLMRILDLPVSRTDTVDKLHYKLIDSTVGFKLRSDAVRGNSERNRIQANDD</sequence>
<name>A0ABZ2PF14_9NOCA</name>
<reference evidence="1 2" key="1">
    <citation type="submission" date="2024-03" db="EMBL/GenBank/DDBJ databases">
        <title>Natural products discovery in diverse microorganisms through a two-stage MS feature dereplication strategy.</title>
        <authorList>
            <person name="Zhang R."/>
        </authorList>
    </citation>
    <scope>NUCLEOTIDE SEQUENCE [LARGE SCALE GENOMIC DNA]</scope>
    <source>
        <strain evidence="1 2">18930</strain>
    </source>
</reference>